<evidence type="ECO:0000259" key="5">
    <source>
        <dbReference type="Pfam" id="PF05567"/>
    </source>
</evidence>
<evidence type="ECO:0000256" key="3">
    <source>
        <dbReference type="SAM" id="MobiDB-lite"/>
    </source>
</evidence>
<dbReference type="InterPro" id="IPR008707">
    <property type="entry name" value="B-propeller_PilY1"/>
</dbReference>
<gene>
    <name evidence="6" type="ORF">EDC23_2727</name>
</gene>
<accession>A0A4V3H3D1</accession>
<sequence>MNALHRLNTVFNKKTAIFVVAALCAIQLAAAATVNGSATDFNAIPIQNTGNNQSDEPLAMLVMSNDEQLYNKAYDDYSDLNGDGKIETTYNDEIDYYGYFNSNGCYTHDGNRFNPASTATGDNDHTCASSEWSGNFLNWASMTRMDIVRKVLYGGYRSTDDTWSTTDGHTILERVYLPNDIHAFAKVFETSTTSEMQKFTPYAQKRLSMCNLTGTTNTATESQLINTDNNPPLLRVAAGSWHRWASQNKEQCLYSGDTSTPDGADELDELIVQVSVCEDGKLESGCAEYTDGGNTYYKPAGLLQKYSKSAGSKMHFGLISGSYGQKDKGGVLRKNISVIDDDDANNTDGDEITDDGRIKDDVQGIINTINSFRVVKYDSDDNKYIDCASPGITVDEFKTSSDTAKQCTNWGNPIGEMYLEALRYFSGNTSPSAVFDADDSGLINSSNNSSIPTTLNKVTWEDPIIPDGQSGQNYCASCNIILLSSGLNNFDGDDLLSAKDIEGINNESNNLSGITDEVGQHEGYSGNFFIGNNGSTSDGECTAKEYTTLHDMTGICPEQPTLEGSYQIAGLAFHGRTTDLRPDNTSYPDTQNVNTYSIAMARGVPQFRIPAYNDSGVKQGEFNFMPACGANSDGTASLTDSGWRQCSLVDIQLVNPIYKTVTDSDSGETVNVLTNATARITWEDSTWGNDYDMDGVQDLRFSYDPSTQELTVTVESKQAEADHALRWGYAISGSDNDGLTYPLLRPGKDNYDHIGTADVRTCATASDCQATYSPGNTSTQLLEDPLWYAAKWGGFNDLNDNNRPDLTSEWDQKNNRTGERDPDGIPDNYFLATNPNELEKRLDGVFNDLLKRLSAGSAAAVIADTVTMTGGVVQALYQPEQAIDGKILSWTGLVHSVFIDENGNLREDTNGNARLDDYSTDKWIQIQYDESVERTRIFYCNQGDDCASYDDIKEIEDLNPIWNARDRLAEVSSTRITEQRAYDTSFGDSSAGGRHIFTWLDNDTDNVVDSGEVVDFVDDNITTGNYGYLNAVDATEAKNIVNFIRGDDSISGYRNRTADYDGEGEKVWRLGDIVHSTPLIVSNPSEGWDIRYGDNTYREFRAEYSDRRSVVYVGANDGMLHAFNAGFFDGNNSRFCLDAGCTAPSDAHPLGAELWAYVPKNLLPHLRWLTEPDYPHVYYMDGKPQSFDVNIFPDDPDHPGGWGTILVVGMRLGGGKLGVDYDNDGGDPDYTAQSAYAIFDITNPENPPELLAEFTDADLGFTTSAPQIAVRRQADETSLDWSDPVINDWYLVFGNGPTDLDSVTSANNAQLYALKLELLANDSLNVDASQVTKIDTGITSSFVGDPAVVDWSNDFLSDAIYFGTVGGTPAVPDGQLMRIALTSDSTADWASSSNRGTLIDPGQPFVHRPELHSLDGSPQNEWWVYASTGRLYTSADNGSVETQSMYGIREIHDPNNLPVLPDVDVSVSRDSTATYPLQEVTGVSVYTDGTVDGNGVVTDPDGTEPFTFNELEGIVDGKQGWYFDFDSDGTSPASRGISRATFWQDLVLFNSYNPPTATSCLAEGFSDIWAVYHSTGTAHPQEIGFNITDDNSVNDAGYPEKVPKIELGYGIASDITLYRTKDGTSKPIVQLTTGEIVDTEKVTGGAGKSGRQSWREIPLN</sequence>
<feature type="region of interest" description="Disordered" evidence="3">
    <location>
        <begin position="801"/>
        <end position="827"/>
    </location>
</feature>
<feature type="compositionally biased region" description="Basic and acidic residues" evidence="3">
    <location>
        <begin position="810"/>
        <end position="823"/>
    </location>
</feature>
<dbReference type="Proteomes" id="UP000294914">
    <property type="component" value="Unassembled WGS sequence"/>
</dbReference>
<dbReference type="InterPro" id="IPR018247">
    <property type="entry name" value="EF_Hand_1_Ca_BS"/>
</dbReference>
<dbReference type="PROSITE" id="PS00018">
    <property type="entry name" value="EF_HAND_1"/>
    <property type="match status" value="1"/>
</dbReference>
<proteinExistence type="predicted"/>
<evidence type="ECO:0000313" key="6">
    <source>
        <dbReference type="EMBL" id="TDX97923.1"/>
    </source>
</evidence>
<keyword evidence="1" id="KW-0479">Metal-binding</keyword>
<protein>
    <submittedName>
        <fullName evidence="6">Type IV pilus assembly protein PilY1</fullName>
    </submittedName>
</protein>
<keyword evidence="4" id="KW-0732">Signal</keyword>
<feature type="chain" id="PRO_5020502853" evidence="4">
    <location>
        <begin position="32"/>
        <end position="1660"/>
    </location>
</feature>
<evidence type="ECO:0000313" key="7">
    <source>
        <dbReference type="Proteomes" id="UP000294914"/>
    </source>
</evidence>
<organism evidence="6 7">
    <name type="scientific">Thiohalophilus thiocyanatoxydans</name>
    <dbReference type="NCBI Taxonomy" id="381308"/>
    <lineage>
        <taxon>Bacteria</taxon>
        <taxon>Pseudomonadati</taxon>
        <taxon>Pseudomonadota</taxon>
        <taxon>Gammaproteobacteria</taxon>
        <taxon>Thiohalomonadales</taxon>
        <taxon>Thiohalophilaceae</taxon>
        <taxon>Thiohalophilus</taxon>
    </lineage>
</organism>
<comment type="caution">
    <text evidence="6">The sequence shown here is derived from an EMBL/GenBank/DDBJ whole genome shotgun (WGS) entry which is preliminary data.</text>
</comment>
<dbReference type="RefSeq" id="WP_134085285.1">
    <property type="nucleotide sequence ID" value="NZ_SOQX01000010.1"/>
</dbReference>
<feature type="region of interest" description="Disordered" evidence="3">
    <location>
        <begin position="1641"/>
        <end position="1660"/>
    </location>
</feature>
<name>A0A4V3H3D1_9GAMM</name>
<feature type="signal peptide" evidence="4">
    <location>
        <begin position="1"/>
        <end position="31"/>
    </location>
</feature>
<keyword evidence="2" id="KW-0106">Calcium</keyword>
<dbReference type="GO" id="GO:0046872">
    <property type="term" value="F:metal ion binding"/>
    <property type="evidence" value="ECO:0007669"/>
    <property type="project" value="UniProtKB-KW"/>
</dbReference>
<reference evidence="6 7" key="1">
    <citation type="submission" date="2019-03" db="EMBL/GenBank/DDBJ databases">
        <title>Genomic Encyclopedia of Type Strains, Phase IV (KMG-IV): sequencing the most valuable type-strain genomes for metagenomic binning, comparative biology and taxonomic classification.</title>
        <authorList>
            <person name="Goeker M."/>
        </authorList>
    </citation>
    <scope>NUCLEOTIDE SEQUENCE [LARGE SCALE GENOMIC DNA]</scope>
    <source>
        <strain evidence="6 7">DSM 16326</strain>
    </source>
</reference>
<evidence type="ECO:0000256" key="2">
    <source>
        <dbReference type="ARBA" id="ARBA00022837"/>
    </source>
</evidence>
<keyword evidence="7" id="KW-1185">Reference proteome</keyword>
<dbReference type="EMBL" id="SOQX01000010">
    <property type="protein sequence ID" value="TDX97923.1"/>
    <property type="molecule type" value="Genomic_DNA"/>
</dbReference>
<evidence type="ECO:0000256" key="1">
    <source>
        <dbReference type="ARBA" id="ARBA00022723"/>
    </source>
</evidence>
<dbReference type="OrthoDB" id="7156875at2"/>
<dbReference type="Pfam" id="PF05567">
    <property type="entry name" value="T4P_PilY1"/>
    <property type="match status" value="1"/>
</dbReference>
<feature type="domain" description="PilY1 beta-propeller" evidence="5">
    <location>
        <begin position="1070"/>
        <end position="1367"/>
    </location>
</feature>
<evidence type="ECO:0000256" key="4">
    <source>
        <dbReference type="SAM" id="SignalP"/>
    </source>
</evidence>